<comment type="caution">
    <text evidence="1">The sequence shown here is derived from an EMBL/GenBank/DDBJ whole genome shotgun (WGS) entry which is preliminary data.</text>
</comment>
<evidence type="ECO:0000313" key="2">
    <source>
        <dbReference type="Proteomes" id="UP001056120"/>
    </source>
</evidence>
<name>A0ACB9A9Y0_9ASTR</name>
<gene>
    <name evidence="1" type="ORF">L1987_75469</name>
</gene>
<protein>
    <submittedName>
        <fullName evidence="1">Uncharacterized protein</fullName>
    </submittedName>
</protein>
<keyword evidence="2" id="KW-1185">Reference proteome</keyword>
<reference evidence="1 2" key="2">
    <citation type="journal article" date="2022" name="Mol. Ecol. Resour.">
        <title>The genomes of chicory, endive, great burdock and yacon provide insights into Asteraceae paleo-polyploidization history and plant inulin production.</title>
        <authorList>
            <person name="Fan W."/>
            <person name="Wang S."/>
            <person name="Wang H."/>
            <person name="Wang A."/>
            <person name="Jiang F."/>
            <person name="Liu H."/>
            <person name="Zhao H."/>
            <person name="Xu D."/>
            <person name="Zhang Y."/>
        </authorList>
    </citation>
    <scope>NUCLEOTIDE SEQUENCE [LARGE SCALE GENOMIC DNA]</scope>
    <source>
        <strain evidence="2">cv. Yunnan</strain>
        <tissue evidence="1">Leaves</tissue>
    </source>
</reference>
<organism evidence="1 2">
    <name type="scientific">Smallanthus sonchifolius</name>
    <dbReference type="NCBI Taxonomy" id="185202"/>
    <lineage>
        <taxon>Eukaryota</taxon>
        <taxon>Viridiplantae</taxon>
        <taxon>Streptophyta</taxon>
        <taxon>Embryophyta</taxon>
        <taxon>Tracheophyta</taxon>
        <taxon>Spermatophyta</taxon>
        <taxon>Magnoliopsida</taxon>
        <taxon>eudicotyledons</taxon>
        <taxon>Gunneridae</taxon>
        <taxon>Pentapetalae</taxon>
        <taxon>asterids</taxon>
        <taxon>campanulids</taxon>
        <taxon>Asterales</taxon>
        <taxon>Asteraceae</taxon>
        <taxon>Asteroideae</taxon>
        <taxon>Heliantheae alliance</taxon>
        <taxon>Millerieae</taxon>
        <taxon>Smallanthus</taxon>
    </lineage>
</organism>
<reference evidence="2" key="1">
    <citation type="journal article" date="2022" name="Mol. Ecol. Resour.">
        <title>The genomes of chicory, endive, great burdock and yacon provide insights into Asteraceae palaeo-polyploidization history and plant inulin production.</title>
        <authorList>
            <person name="Fan W."/>
            <person name="Wang S."/>
            <person name="Wang H."/>
            <person name="Wang A."/>
            <person name="Jiang F."/>
            <person name="Liu H."/>
            <person name="Zhao H."/>
            <person name="Xu D."/>
            <person name="Zhang Y."/>
        </authorList>
    </citation>
    <scope>NUCLEOTIDE SEQUENCE [LARGE SCALE GENOMIC DNA]</scope>
    <source>
        <strain evidence="2">cv. Yunnan</strain>
    </source>
</reference>
<accession>A0ACB9A9Y0</accession>
<dbReference type="EMBL" id="CM042042">
    <property type="protein sequence ID" value="KAI3705235.1"/>
    <property type="molecule type" value="Genomic_DNA"/>
</dbReference>
<dbReference type="Proteomes" id="UP001056120">
    <property type="component" value="Linkage Group LG25"/>
</dbReference>
<proteinExistence type="predicted"/>
<evidence type="ECO:0000313" key="1">
    <source>
        <dbReference type="EMBL" id="KAI3705235.1"/>
    </source>
</evidence>
<sequence length="106" mass="12127">MAAMHHLPEDIVFNIFSQIPTKPLLRLRCVSKDWNRMILDHITKSRSRRMILLPFKPLQAIDNMVPSCVMSSALKRVHGAENLGGEYWRLVEITSHGICGEFDLAI</sequence>